<evidence type="ECO:0000259" key="2">
    <source>
        <dbReference type="Pfam" id="PF18754"/>
    </source>
</evidence>
<dbReference type="GeneID" id="56036872"/>
<dbReference type="OrthoDB" id="211258at2157"/>
<feature type="region of interest" description="Disordered" evidence="1">
    <location>
        <begin position="113"/>
        <end position="151"/>
    </location>
</feature>
<accession>A0A7D5QAS1</accession>
<organism evidence="3 4">
    <name type="scientific">Halorarum salinum</name>
    <dbReference type="NCBI Taxonomy" id="2743089"/>
    <lineage>
        <taxon>Archaea</taxon>
        <taxon>Methanobacteriati</taxon>
        <taxon>Methanobacteriota</taxon>
        <taxon>Stenosarchaea group</taxon>
        <taxon>Halobacteria</taxon>
        <taxon>Halobacteriales</taxon>
        <taxon>Haloferacaceae</taxon>
        <taxon>Halorarum</taxon>
    </lineage>
</organism>
<protein>
    <recommendedName>
        <fullName evidence="2">Nucleotide modification associated domain-containing protein</fullName>
    </recommendedName>
</protein>
<proteinExistence type="predicted"/>
<feature type="domain" description="Nucleotide modification associated" evidence="2">
    <location>
        <begin position="3"/>
        <end position="255"/>
    </location>
</feature>
<dbReference type="EMBL" id="CP058579">
    <property type="protein sequence ID" value="QLG61200.1"/>
    <property type="molecule type" value="Genomic_DNA"/>
</dbReference>
<evidence type="ECO:0000313" key="3">
    <source>
        <dbReference type="EMBL" id="QLG61200.1"/>
    </source>
</evidence>
<dbReference type="Pfam" id="PF18754">
    <property type="entry name" value="Nmad3"/>
    <property type="match status" value="1"/>
</dbReference>
<evidence type="ECO:0000256" key="1">
    <source>
        <dbReference type="SAM" id="MobiDB-lite"/>
    </source>
</evidence>
<dbReference type="InterPro" id="IPR041135">
    <property type="entry name" value="Nmad3"/>
</dbReference>
<dbReference type="KEGG" id="halu:HUG12_05395"/>
<dbReference type="Proteomes" id="UP000509626">
    <property type="component" value="Chromosome"/>
</dbReference>
<dbReference type="RefSeq" id="WP_179267784.1">
    <property type="nucleotide sequence ID" value="NZ_CP058579.1"/>
</dbReference>
<keyword evidence="4" id="KW-1185">Reference proteome</keyword>
<dbReference type="AlphaFoldDB" id="A0A7D5QAS1"/>
<sequence>MSRAVAINVAANTNIPGARGPVFPDGSFVYVPIPEREQTTEAVPTYADLDLAGYVPGGARDLPVHLDPEFAGTHGRSSYTYGDPHGVKAGPLSRLDPGDLLLFYATLSRAERSASARSDPDATPARASETSPARASETSPARASDATDPPRDWLAPEWGAYLVGEFEVAEVLAGEAYRAADGATRGRFDSNAHVRREAFDAAVLVRGTDRSRLYDRAVPLSTPGAGAEANELVTELSTDSGRGPWWRRVLRYDGAATGELRERIETDPAEWLD</sequence>
<evidence type="ECO:0000313" key="4">
    <source>
        <dbReference type="Proteomes" id="UP000509626"/>
    </source>
</evidence>
<feature type="compositionally biased region" description="Polar residues" evidence="1">
    <location>
        <begin position="128"/>
        <end position="141"/>
    </location>
</feature>
<gene>
    <name evidence="3" type="ORF">HUG12_05395</name>
</gene>
<reference evidence="3 4" key="1">
    <citation type="submission" date="2020-06" db="EMBL/GenBank/DDBJ databases">
        <title>NJ-3-1, isolated from saline soil.</title>
        <authorList>
            <person name="Cui H.L."/>
            <person name="Shi X."/>
        </authorList>
    </citation>
    <scope>NUCLEOTIDE SEQUENCE [LARGE SCALE GENOMIC DNA]</scope>
    <source>
        <strain evidence="3 4">NJ-3-1</strain>
    </source>
</reference>
<name>A0A7D5QAS1_9EURY</name>